<evidence type="ECO:0000313" key="6">
    <source>
        <dbReference type="Proteomes" id="UP000000925"/>
    </source>
</evidence>
<evidence type="ECO:0000256" key="1">
    <source>
        <dbReference type="ARBA" id="ARBA00023015"/>
    </source>
</evidence>
<keyword evidence="1" id="KW-0805">Transcription regulation</keyword>
<protein>
    <submittedName>
        <fullName evidence="5">Transcriptional regulator, AraC family</fullName>
    </submittedName>
</protein>
<dbReference type="Gene3D" id="1.10.10.60">
    <property type="entry name" value="Homeodomain-like"/>
    <property type="match status" value="1"/>
</dbReference>
<dbReference type="EMBL" id="CP001998">
    <property type="protein sequence ID" value="ADE53539.1"/>
    <property type="molecule type" value="Genomic_DNA"/>
</dbReference>
<dbReference type="PROSITE" id="PS01124">
    <property type="entry name" value="HTH_ARAC_FAMILY_2"/>
    <property type="match status" value="1"/>
</dbReference>
<keyword evidence="2" id="KW-0238">DNA-binding</keyword>
<dbReference type="SUPFAM" id="SSF46689">
    <property type="entry name" value="Homeodomain-like"/>
    <property type="match status" value="2"/>
</dbReference>
<accession>D5ENA4</accession>
<dbReference type="KEGG" id="caa:Caka_0514"/>
<name>D5ENA4_CORAD</name>
<dbReference type="GO" id="GO:0003700">
    <property type="term" value="F:DNA-binding transcription factor activity"/>
    <property type="evidence" value="ECO:0007669"/>
    <property type="project" value="InterPro"/>
</dbReference>
<organism evidence="5 6">
    <name type="scientific">Coraliomargarita akajimensis (strain DSM 45221 / IAM 15411 / JCM 23193 / KCTC 12865 / 04OKA010-24)</name>
    <dbReference type="NCBI Taxonomy" id="583355"/>
    <lineage>
        <taxon>Bacteria</taxon>
        <taxon>Pseudomonadati</taxon>
        <taxon>Verrucomicrobiota</taxon>
        <taxon>Opitutia</taxon>
        <taxon>Puniceicoccales</taxon>
        <taxon>Coraliomargaritaceae</taxon>
        <taxon>Coraliomargarita</taxon>
    </lineage>
</organism>
<gene>
    <name evidence="5" type="ordered locus">Caka_0514</name>
</gene>
<dbReference type="InterPro" id="IPR009057">
    <property type="entry name" value="Homeodomain-like_sf"/>
</dbReference>
<evidence type="ECO:0000256" key="3">
    <source>
        <dbReference type="ARBA" id="ARBA00023163"/>
    </source>
</evidence>
<evidence type="ECO:0000259" key="4">
    <source>
        <dbReference type="PROSITE" id="PS01124"/>
    </source>
</evidence>
<dbReference type="Pfam" id="PF12833">
    <property type="entry name" value="HTH_18"/>
    <property type="match status" value="1"/>
</dbReference>
<dbReference type="SMART" id="SM00342">
    <property type="entry name" value="HTH_ARAC"/>
    <property type="match status" value="1"/>
</dbReference>
<sequence length="259" mass="29397">MPDIKDSLPLVYMGWGPRRFGKNPIPVGRNFGFVYALVLDGTPTILTASAKIRTSKGSVFVFDYDCAMGWEDKGDDISKVLVWIWRDPPTHDSLKPKPGGYQQFKLDRAKLGAIDRLQKENRQELAQLDDYSAQALSSQQAALDVAILRAQIKLSNKDQGESRYAAALNWMQHNLTAQHPINELSVYLNVSESTLQRIFKRRANESPLSVFQRFKAEEAKRLLNDGLAVKSVAYQLGYKHPNDFTRFYKKYYGASPTFD</sequence>
<dbReference type="Proteomes" id="UP000000925">
    <property type="component" value="Chromosome"/>
</dbReference>
<proteinExistence type="predicted"/>
<dbReference type="PANTHER" id="PTHR46796">
    <property type="entry name" value="HTH-TYPE TRANSCRIPTIONAL ACTIVATOR RHAS-RELATED"/>
    <property type="match status" value="1"/>
</dbReference>
<evidence type="ECO:0000256" key="2">
    <source>
        <dbReference type="ARBA" id="ARBA00023125"/>
    </source>
</evidence>
<evidence type="ECO:0000313" key="5">
    <source>
        <dbReference type="EMBL" id="ADE53539.1"/>
    </source>
</evidence>
<dbReference type="GO" id="GO:0043565">
    <property type="term" value="F:sequence-specific DNA binding"/>
    <property type="evidence" value="ECO:0007669"/>
    <property type="project" value="InterPro"/>
</dbReference>
<dbReference type="PROSITE" id="PS00041">
    <property type="entry name" value="HTH_ARAC_FAMILY_1"/>
    <property type="match status" value="1"/>
</dbReference>
<dbReference type="PANTHER" id="PTHR46796:SF12">
    <property type="entry name" value="HTH-TYPE DNA-BINDING TRANSCRIPTIONAL ACTIVATOR EUTR"/>
    <property type="match status" value="1"/>
</dbReference>
<dbReference type="HOGENOM" id="CLU_1072470_0_0_0"/>
<feature type="domain" description="HTH araC/xylS-type" evidence="4">
    <location>
        <begin position="165"/>
        <end position="259"/>
    </location>
</feature>
<keyword evidence="6" id="KW-1185">Reference proteome</keyword>
<dbReference type="STRING" id="583355.Caka_0514"/>
<dbReference type="RefSeq" id="WP_013042264.1">
    <property type="nucleotide sequence ID" value="NC_014008.1"/>
</dbReference>
<dbReference type="eggNOG" id="COG2207">
    <property type="taxonomic scope" value="Bacteria"/>
</dbReference>
<keyword evidence="3" id="KW-0804">Transcription</keyword>
<dbReference type="InterPro" id="IPR018060">
    <property type="entry name" value="HTH_AraC"/>
</dbReference>
<reference evidence="5 6" key="1">
    <citation type="journal article" date="2010" name="Stand. Genomic Sci.">
        <title>Complete genome sequence of Coraliomargarita akajimensis type strain (04OKA010-24).</title>
        <authorList>
            <person name="Mavromatis K."/>
            <person name="Abt B."/>
            <person name="Brambilla E."/>
            <person name="Lapidus A."/>
            <person name="Copeland A."/>
            <person name="Deshpande S."/>
            <person name="Nolan M."/>
            <person name="Lucas S."/>
            <person name="Tice H."/>
            <person name="Cheng J.F."/>
            <person name="Han C."/>
            <person name="Detter J.C."/>
            <person name="Woyke T."/>
            <person name="Goodwin L."/>
            <person name="Pitluck S."/>
            <person name="Held B."/>
            <person name="Brettin T."/>
            <person name="Tapia R."/>
            <person name="Ivanova N."/>
            <person name="Mikhailova N."/>
            <person name="Pati A."/>
            <person name="Liolios K."/>
            <person name="Chen A."/>
            <person name="Palaniappan K."/>
            <person name="Land M."/>
            <person name="Hauser L."/>
            <person name="Chang Y.J."/>
            <person name="Jeffries C.D."/>
            <person name="Rohde M."/>
            <person name="Goker M."/>
            <person name="Bristow J."/>
            <person name="Eisen J.A."/>
            <person name="Markowitz V."/>
            <person name="Hugenholtz P."/>
            <person name="Klenk H.P."/>
            <person name="Kyrpides N.C."/>
        </authorList>
    </citation>
    <scope>NUCLEOTIDE SEQUENCE [LARGE SCALE GENOMIC DNA]</scope>
    <source>
        <strain evidence="6">DSM 45221 / IAM 15411 / JCM 23193 / KCTC 12865</strain>
    </source>
</reference>
<dbReference type="AlphaFoldDB" id="D5ENA4"/>
<dbReference type="InterPro" id="IPR018062">
    <property type="entry name" value="HTH_AraC-typ_CS"/>
</dbReference>
<dbReference type="InterPro" id="IPR050204">
    <property type="entry name" value="AraC_XylS_family_regulators"/>
</dbReference>